<evidence type="ECO:0000313" key="2">
    <source>
        <dbReference type="EMBL" id="GIM64001.1"/>
    </source>
</evidence>
<reference evidence="2" key="1">
    <citation type="submission" date="2021-03" db="EMBL/GenBank/DDBJ databases">
        <title>Whole genome shotgun sequence of Actinoplanes auranticolor NBRC 12245.</title>
        <authorList>
            <person name="Komaki H."/>
            <person name="Tamura T."/>
        </authorList>
    </citation>
    <scope>NUCLEOTIDE SEQUENCE</scope>
    <source>
        <strain evidence="2">NBRC 12245</strain>
    </source>
</reference>
<protein>
    <submittedName>
        <fullName evidence="2">Uncharacterized protein</fullName>
    </submittedName>
</protein>
<dbReference type="AlphaFoldDB" id="A0A919VPH6"/>
<comment type="caution">
    <text evidence="2">The sequence shown here is derived from an EMBL/GenBank/DDBJ whole genome shotgun (WGS) entry which is preliminary data.</text>
</comment>
<name>A0A919VPH6_9ACTN</name>
<dbReference type="EMBL" id="BOQL01000006">
    <property type="protein sequence ID" value="GIM64001.1"/>
    <property type="molecule type" value="Genomic_DNA"/>
</dbReference>
<proteinExistence type="predicted"/>
<accession>A0A919VPH6</accession>
<evidence type="ECO:0000313" key="3">
    <source>
        <dbReference type="Proteomes" id="UP000681340"/>
    </source>
</evidence>
<sequence>MADRKRELTTAGLATLRRALSNEEPGTSGFSIQPPAGDVTDRIRQGGWGACRAAGYSWPRGFRSLSTPWALLGRGVGSNGAVVPLNSSVGGQGHEAFTGTAHAPLVLRALSHVASWGPLHVSVSS</sequence>
<gene>
    <name evidence="2" type="ORF">Aau02nite_07730</name>
</gene>
<organism evidence="2 3">
    <name type="scientific">Actinoplanes auranticolor</name>
    <dbReference type="NCBI Taxonomy" id="47988"/>
    <lineage>
        <taxon>Bacteria</taxon>
        <taxon>Bacillati</taxon>
        <taxon>Actinomycetota</taxon>
        <taxon>Actinomycetes</taxon>
        <taxon>Micromonosporales</taxon>
        <taxon>Micromonosporaceae</taxon>
        <taxon>Actinoplanes</taxon>
    </lineage>
</organism>
<keyword evidence="3" id="KW-1185">Reference proteome</keyword>
<evidence type="ECO:0000256" key="1">
    <source>
        <dbReference type="SAM" id="MobiDB-lite"/>
    </source>
</evidence>
<feature type="region of interest" description="Disordered" evidence="1">
    <location>
        <begin position="17"/>
        <end position="38"/>
    </location>
</feature>
<dbReference type="Proteomes" id="UP000681340">
    <property type="component" value="Unassembled WGS sequence"/>
</dbReference>